<dbReference type="HOGENOM" id="CLU_1337591_0_0_1"/>
<protein>
    <submittedName>
        <fullName evidence="2">Uncharacterized protein</fullName>
    </submittedName>
</protein>
<evidence type="ECO:0000256" key="1">
    <source>
        <dbReference type="SAM" id="MobiDB-lite"/>
    </source>
</evidence>
<sequence length="205" mass="22320">MNQPQVIGSIGAKETQKPSDVLPASSSSPSCLVGTICGFLNTRQHLAACSSNVSLIGLIKEAQGEKELQPEAEEILLSRDSRRNRTRLFVSLMDWAPMISNEAAGLGLSDRSMDFFSTDRNGSDREALRLLKSALGDAQDLFCGSIAPVLTIGQNPSVRFQEPLYWAARHWVHAGKPTINSSQALYAMKRAELVPDDTACLFKPT</sequence>
<dbReference type="OrthoDB" id="3055657at2759"/>
<reference evidence="3" key="1">
    <citation type="journal article" date="2014" name="Proc. Natl. Acad. Sci. U.S.A.">
        <title>Extensive sampling of basidiomycete genomes demonstrates inadequacy of the white-rot/brown-rot paradigm for wood decay fungi.</title>
        <authorList>
            <person name="Riley R."/>
            <person name="Salamov A.A."/>
            <person name="Brown D.W."/>
            <person name="Nagy L.G."/>
            <person name="Floudas D."/>
            <person name="Held B.W."/>
            <person name="Levasseur A."/>
            <person name="Lombard V."/>
            <person name="Morin E."/>
            <person name="Otillar R."/>
            <person name="Lindquist E.A."/>
            <person name="Sun H."/>
            <person name="LaButti K.M."/>
            <person name="Schmutz J."/>
            <person name="Jabbour D."/>
            <person name="Luo H."/>
            <person name="Baker S.E."/>
            <person name="Pisabarro A.G."/>
            <person name="Walton J.D."/>
            <person name="Blanchette R.A."/>
            <person name="Henrissat B."/>
            <person name="Martin F."/>
            <person name="Cullen D."/>
            <person name="Hibbett D.S."/>
            <person name="Grigoriev I.V."/>
        </authorList>
    </citation>
    <scope>NUCLEOTIDE SEQUENCE [LARGE SCALE GENOMIC DNA]</scope>
    <source>
        <strain evidence="3">CBS 339.88</strain>
    </source>
</reference>
<gene>
    <name evidence="2" type="ORF">GALMADRAFT_155787</name>
</gene>
<keyword evidence="3" id="KW-1185">Reference proteome</keyword>
<evidence type="ECO:0000313" key="2">
    <source>
        <dbReference type="EMBL" id="KDR77136.1"/>
    </source>
</evidence>
<evidence type="ECO:0000313" key="3">
    <source>
        <dbReference type="Proteomes" id="UP000027222"/>
    </source>
</evidence>
<dbReference type="Proteomes" id="UP000027222">
    <property type="component" value="Unassembled WGS sequence"/>
</dbReference>
<feature type="region of interest" description="Disordered" evidence="1">
    <location>
        <begin position="1"/>
        <end position="29"/>
    </location>
</feature>
<organism evidence="2 3">
    <name type="scientific">Galerina marginata (strain CBS 339.88)</name>
    <dbReference type="NCBI Taxonomy" id="685588"/>
    <lineage>
        <taxon>Eukaryota</taxon>
        <taxon>Fungi</taxon>
        <taxon>Dikarya</taxon>
        <taxon>Basidiomycota</taxon>
        <taxon>Agaricomycotina</taxon>
        <taxon>Agaricomycetes</taxon>
        <taxon>Agaricomycetidae</taxon>
        <taxon>Agaricales</taxon>
        <taxon>Agaricineae</taxon>
        <taxon>Strophariaceae</taxon>
        <taxon>Galerina</taxon>
    </lineage>
</organism>
<name>A0A067T1X2_GALM3</name>
<proteinExistence type="predicted"/>
<dbReference type="EMBL" id="KL142377">
    <property type="protein sequence ID" value="KDR77136.1"/>
    <property type="molecule type" value="Genomic_DNA"/>
</dbReference>
<dbReference type="AlphaFoldDB" id="A0A067T1X2"/>
<feature type="compositionally biased region" description="Low complexity" evidence="1">
    <location>
        <begin position="18"/>
        <end position="29"/>
    </location>
</feature>
<accession>A0A067T1X2</accession>